<accession>A0A0B2VUE2</accession>
<gene>
    <name evidence="2" type="ORF">Tcan_16161</name>
    <name evidence="3" type="ORF">TCNE_LOCUS7253</name>
</gene>
<feature type="compositionally biased region" description="Polar residues" evidence="1">
    <location>
        <begin position="48"/>
        <end position="70"/>
    </location>
</feature>
<dbReference type="Proteomes" id="UP000031036">
    <property type="component" value="Unassembled WGS sequence"/>
</dbReference>
<evidence type="ECO:0000313" key="2">
    <source>
        <dbReference type="EMBL" id="KHN84977.1"/>
    </source>
</evidence>
<reference evidence="3" key="2">
    <citation type="submission" date="2018-11" db="EMBL/GenBank/DDBJ databases">
        <authorList>
            <consortium name="Pathogen Informatics"/>
        </authorList>
    </citation>
    <scope>NUCLEOTIDE SEQUENCE [LARGE SCALE GENOMIC DNA]</scope>
</reference>
<evidence type="ECO:0000313" key="4">
    <source>
        <dbReference type="Proteomes" id="UP000031036"/>
    </source>
</evidence>
<dbReference type="EMBL" id="UYWY01019645">
    <property type="protein sequence ID" value="VDM38574.1"/>
    <property type="molecule type" value="Genomic_DNA"/>
</dbReference>
<reference evidence="2 4" key="1">
    <citation type="submission" date="2014-11" db="EMBL/GenBank/DDBJ databases">
        <title>Genetic blueprint of the zoonotic pathogen Toxocara canis.</title>
        <authorList>
            <person name="Zhu X.-Q."/>
            <person name="Korhonen P.K."/>
            <person name="Cai H."/>
            <person name="Young N.D."/>
            <person name="Nejsum P."/>
            <person name="von Samson-Himmelstjerna G."/>
            <person name="Boag P.R."/>
            <person name="Tan P."/>
            <person name="Li Q."/>
            <person name="Min J."/>
            <person name="Yang Y."/>
            <person name="Wang X."/>
            <person name="Fang X."/>
            <person name="Hall R.S."/>
            <person name="Hofmann A."/>
            <person name="Sternberg P.W."/>
            <person name="Jex A.R."/>
            <person name="Gasser R.B."/>
        </authorList>
    </citation>
    <scope>NUCLEOTIDE SEQUENCE [LARGE SCALE GENOMIC DNA]</scope>
    <source>
        <strain evidence="2">PN_DK_2014</strain>
    </source>
</reference>
<evidence type="ECO:0000313" key="3">
    <source>
        <dbReference type="EMBL" id="VDM38574.1"/>
    </source>
</evidence>
<organism evidence="2 4">
    <name type="scientific">Toxocara canis</name>
    <name type="common">Canine roundworm</name>
    <dbReference type="NCBI Taxonomy" id="6265"/>
    <lineage>
        <taxon>Eukaryota</taxon>
        <taxon>Metazoa</taxon>
        <taxon>Ecdysozoa</taxon>
        <taxon>Nematoda</taxon>
        <taxon>Chromadorea</taxon>
        <taxon>Rhabditida</taxon>
        <taxon>Spirurina</taxon>
        <taxon>Ascaridomorpha</taxon>
        <taxon>Ascaridoidea</taxon>
        <taxon>Toxocaridae</taxon>
        <taxon>Toxocara</taxon>
    </lineage>
</organism>
<keyword evidence="4" id="KW-1185">Reference proteome</keyword>
<dbReference type="EMBL" id="JPKZ01000885">
    <property type="protein sequence ID" value="KHN84977.1"/>
    <property type="molecule type" value="Genomic_DNA"/>
</dbReference>
<protein>
    <submittedName>
        <fullName evidence="2">Uncharacterized protein</fullName>
    </submittedName>
</protein>
<sequence>MAAKELNKSASSITSDGYRSVKSFKFVFKNRNSFIAYEAIPENANGANLSRSQLSSRKDGSQYTQSTNEHTYSRPVLTDDSATVCRTISHIASAESSDFEPRDGRETPTTSTRPHQPCQPSSSTVQGNDSCEKGAMLKRPIKDEGAGCAEQPANVISIDSPLNMIEPSRSHTQWTETSGYEEADDVRSSSSSSVEVPPKRLRASYEDPVALGYIIMRSETRAQIEDVLKAHIGSYTYTAPDLMAMRAQVEQLHKKVDVILTNPNLPRILKGAWKAMKDLSASMLGSCAVNEHNCRHAFDAACKNDFRIARLVKPSKIEKYKFDARRITNEYIVRMRELGDKTYSLRAVLAAYARVGGKVVNASVSELIVPFVRFVYQQLYGADYAKYAVCTGQSPGYTKLPQAVNLILLDMLLCGFGVSTDSLQQSDDQEELKQAVFDRINNYGRRFL</sequence>
<evidence type="ECO:0000256" key="1">
    <source>
        <dbReference type="SAM" id="MobiDB-lite"/>
    </source>
</evidence>
<dbReference type="AlphaFoldDB" id="A0A0B2VUE2"/>
<feature type="region of interest" description="Disordered" evidence="1">
    <location>
        <begin position="48"/>
        <end position="75"/>
    </location>
</feature>
<proteinExistence type="predicted"/>
<name>A0A0B2VUE2_TOXCA</name>
<feature type="region of interest" description="Disordered" evidence="1">
    <location>
        <begin position="168"/>
        <end position="199"/>
    </location>
</feature>
<feature type="region of interest" description="Disordered" evidence="1">
    <location>
        <begin position="92"/>
        <end position="131"/>
    </location>
</feature>
<feature type="compositionally biased region" description="Polar residues" evidence="1">
    <location>
        <begin position="107"/>
        <end position="129"/>
    </location>
</feature>